<reference evidence="1 2" key="1">
    <citation type="submission" date="2023-02" db="EMBL/GenBank/DDBJ databases">
        <title>LHISI_Scaffold_Assembly.</title>
        <authorList>
            <person name="Stuart O.P."/>
            <person name="Cleave R."/>
            <person name="Magrath M.J.L."/>
            <person name="Mikheyev A.S."/>
        </authorList>
    </citation>
    <scope>NUCLEOTIDE SEQUENCE [LARGE SCALE GENOMIC DNA]</scope>
    <source>
        <strain evidence="1">Daus_M_001</strain>
        <tissue evidence="1">Leg muscle</tissue>
    </source>
</reference>
<protein>
    <submittedName>
        <fullName evidence="1">Uncharacterized protein</fullName>
    </submittedName>
</protein>
<evidence type="ECO:0000313" key="2">
    <source>
        <dbReference type="Proteomes" id="UP001159363"/>
    </source>
</evidence>
<comment type="caution">
    <text evidence="1">The sequence shown here is derived from an EMBL/GenBank/DDBJ whole genome shotgun (WGS) entry which is preliminary data.</text>
</comment>
<proteinExistence type="predicted"/>
<keyword evidence="2" id="KW-1185">Reference proteome</keyword>
<evidence type="ECO:0000313" key="1">
    <source>
        <dbReference type="EMBL" id="KAJ8889519.1"/>
    </source>
</evidence>
<organism evidence="1 2">
    <name type="scientific">Dryococelus australis</name>
    <dbReference type="NCBI Taxonomy" id="614101"/>
    <lineage>
        <taxon>Eukaryota</taxon>
        <taxon>Metazoa</taxon>
        <taxon>Ecdysozoa</taxon>
        <taxon>Arthropoda</taxon>
        <taxon>Hexapoda</taxon>
        <taxon>Insecta</taxon>
        <taxon>Pterygota</taxon>
        <taxon>Neoptera</taxon>
        <taxon>Polyneoptera</taxon>
        <taxon>Phasmatodea</taxon>
        <taxon>Verophasmatodea</taxon>
        <taxon>Anareolatae</taxon>
        <taxon>Phasmatidae</taxon>
        <taxon>Eurycanthinae</taxon>
        <taxon>Dryococelus</taxon>
    </lineage>
</organism>
<dbReference type="EMBL" id="JARBHB010000003">
    <property type="protein sequence ID" value="KAJ8889519.1"/>
    <property type="molecule type" value="Genomic_DNA"/>
</dbReference>
<dbReference type="Proteomes" id="UP001159363">
    <property type="component" value="Chromosome 3"/>
</dbReference>
<sequence length="78" mass="8672">MNMEKVDTNMSSSIPYGLTSVCAGVFLKSAWDIIHVFVCAGRKFSDLMLDISEWADTAEESVADDPGDKVWHCKDLWG</sequence>
<name>A0ABQ9HYS4_9NEOP</name>
<accession>A0ABQ9HYS4</accession>
<gene>
    <name evidence="1" type="ORF">PR048_009018</name>
</gene>